<keyword evidence="2 10" id="KW-0723">Serine/threonine-protein kinase</keyword>
<dbReference type="SUPFAM" id="SSF56112">
    <property type="entry name" value="Protein kinase-like (PK-like)"/>
    <property type="match status" value="1"/>
</dbReference>
<dbReference type="STRING" id="1442368.A0A0D2HLF0"/>
<comment type="similarity">
    <text evidence="10">Belongs to the protein kinase superfamily.</text>
</comment>
<dbReference type="PROSITE" id="PS50011">
    <property type="entry name" value="PROTEIN_KINASE_DOM"/>
    <property type="match status" value="1"/>
</dbReference>
<dbReference type="GO" id="GO:0004674">
    <property type="term" value="F:protein serine/threonine kinase activity"/>
    <property type="evidence" value="ECO:0007669"/>
    <property type="project" value="UniProtKB-KW"/>
</dbReference>
<evidence type="ECO:0000256" key="6">
    <source>
        <dbReference type="ARBA" id="ARBA00022840"/>
    </source>
</evidence>
<name>A0A0D2HLF0_9EURO</name>
<dbReference type="GO" id="GO:0005737">
    <property type="term" value="C:cytoplasm"/>
    <property type="evidence" value="ECO:0007669"/>
    <property type="project" value="TreeGrafter"/>
</dbReference>
<organism evidence="12 13">
    <name type="scientific">Fonsecaea pedrosoi CBS 271.37</name>
    <dbReference type="NCBI Taxonomy" id="1442368"/>
    <lineage>
        <taxon>Eukaryota</taxon>
        <taxon>Fungi</taxon>
        <taxon>Dikarya</taxon>
        <taxon>Ascomycota</taxon>
        <taxon>Pezizomycotina</taxon>
        <taxon>Eurotiomycetes</taxon>
        <taxon>Chaetothyriomycetidae</taxon>
        <taxon>Chaetothyriales</taxon>
        <taxon>Herpotrichiellaceae</taxon>
        <taxon>Fonsecaea</taxon>
    </lineage>
</organism>
<dbReference type="GO" id="GO:0000245">
    <property type="term" value="P:spliceosomal complex assembly"/>
    <property type="evidence" value="ECO:0007669"/>
    <property type="project" value="TreeGrafter"/>
</dbReference>
<dbReference type="InterPro" id="IPR011009">
    <property type="entry name" value="Kinase-like_dom_sf"/>
</dbReference>
<dbReference type="PANTHER" id="PTHR47634">
    <property type="entry name" value="PROTEIN KINASE DOMAIN-CONTAINING PROTEIN-RELATED"/>
    <property type="match status" value="1"/>
</dbReference>
<dbReference type="PROSITE" id="PS00107">
    <property type="entry name" value="PROTEIN_KINASE_ATP"/>
    <property type="match status" value="1"/>
</dbReference>
<evidence type="ECO:0000256" key="8">
    <source>
        <dbReference type="ARBA" id="ARBA00048679"/>
    </source>
</evidence>
<evidence type="ECO:0000256" key="3">
    <source>
        <dbReference type="ARBA" id="ARBA00022679"/>
    </source>
</evidence>
<keyword evidence="6 9" id="KW-0067">ATP-binding</keyword>
<evidence type="ECO:0000256" key="1">
    <source>
        <dbReference type="ARBA" id="ARBA00012513"/>
    </source>
</evidence>
<dbReference type="InterPro" id="IPR017441">
    <property type="entry name" value="Protein_kinase_ATP_BS"/>
</dbReference>
<dbReference type="PROSITE" id="PS00108">
    <property type="entry name" value="PROTEIN_KINASE_ST"/>
    <property type="match status" value="1"/>
</dbReference>
<dbReference type="HOGENOM" id="CLU_000288_81_1_1"/>
<dbReference type="OrthoDB" id="5979581at2759"/>
<evidence type="ECO:0000256" key="4">
    <source>
        <dbReference type="ARBA" id="ARBA00022741"/>
    </source>
</evidence>
<dbReference type="AlphaFoldDB" id="A0A0D2HLF0"/>
<dbReference type="Gene3D" id="3.30.200.20">
    <property type="entry name" value="Phosphorylase Kinase, domain 1"/>
    <property type="match status" value="1"/>
</dbReference>
<evidence type="ECO:0000313" key="12">
    <source>
        <dbReference type="EMBL" id="KIW85314.1"/>
    </source>
</evidence>
<dbReference type="InterPro" id="IPR000719">
    <property type="entry name" value="Prot_kinase_dom"/>
</dbReference>
<dbReference type="RefSeq" id="XP_013289122.1">
    <property type="nucleotide sequence ID" value="XM_013433668.1"/>
</dbReference>
<protein>
    <recommendedName>
        <fullName evidence="1">non-specific serine/threonine protein kinase</fullName>
        <ecNumber evidence="1">2.7.11.1</ecNumber>
    </recommendedName>
</protein>
<evidence type="ECO:0000256" key="9">
    <source>
        <dbReference type="PROSITE-ProRule" id="PRU10141"/>
    </source>
</evidence>
<keyword evidence="13" id="KW-1185">Reference proteome</keyword>
<proteinExistence type="inferred from homology"/>
<dbReference type="InterPro" id="IPR008271">
    <property type="entry name" value="Ser/Thr_kinase_AS"/>
</dbReference>
<dbReference type="GO" id="GO:0050684">
    <property type="term" value="P:regulation of mRNA processing"/>
    <property type="evidence" value="ECO:0007669"/>
    <property type="project" value="TreeGrafter"/>
</dbReference>
<evidence type="ECO:0000256" key="2">
    <source>
        <dbReference type="ARBA" id="ARBA00022527"/>
    </source>
</evidence>
<comment type="catalytic activity">
    <reaction evidence="8">
        <text>L-seryl-[protein] + ATP = O-phospho-L-seryl-[protein] + ADP + H(+)</text>
        <dbReference type="Rhea" id="RHEA:17989"/>
        <dbReference type="Rhea" id="RHEA-COMP:9863"/>
        <dbReference type="Rhea" id="RHEA-COMP:11604"/>
        <dbReference type="ChEBI" id="CHEBI:15378"/>
        <dbReference type="ChEBI" id="CHEBI:29999"/>
        <dbReference type="ChEBI" id="CHEBI:30616"/>
        <dbReference type="ChEBI" id="CHEBI:83421"/>
        <dbReference type="ChEBI" id="CHEBI:456216"/>
        <dbReference type="EC" id="2.7.11.1"/>
    </reaction>
</comment>
<dbReference type="Gene3D" id="1.10.510.10">
    <property type="entry name" value="Transferase(Phosphotransferase) domain 1"/>
    <property type="match status" value="2"/>
</dbReference>
<dbReference type="SMART" id="SM00220">
    <property type="entry name" value="S_TKc"/>
    <property type="match status" value="1"/>
</dbReference>
<dbReference type="GO" id="GO:0005524">
    <property type="term" value="F:ATP binding"/>
    <property type="evidence" value="ECO:0007669"/>
    <property type="project" value="UniProtKB-UniRule"/>
</dbReference>
<sequence length="373" mass="42918">MLALRRTTLPYRYIYTFKSSPCPPLRCSPGLRNYSSTARGGRQDDNRTKKIEEETLPYYTPANFYPAYIGEILSKYEVVGKLGFGASSTVWLAQDLGQEKYVALKIFARDVSPNLAHEVKIYDYLSTIASEHPGRKHIRTCLDSFEVENPDGQHQCLVHQPLWESLRALQNQDSRRKLTEELLRPVLWCILQAIDYLHSECHLVHTDIKANNIVLGLGDESVLEAFVKEEAANPGPRNIYADRTIYQSRAITRPKTIGLPILSDFGLARFRGSDRDDMGPFLQRTSIRFLGPPPVSFLERSETSWKYFDHSGRLTTGVDLSDKQSLDTREERLDGENKRLFLEFVKSMLRWDPNERLTARELLDDPWLNNYNL</sequence>
<dbReference type="EC" id="2.7.11.1" evidence="1"/>
<dbReference type="VEuPathDB" id="FungiDB:Z517_00704"/>
<comment type="catalytic activity">
    <reaction evidence="7">
        <text>L-threonyl-[protein] + ATP = O-phospho-L-threonyl-[protein] + ADP + H(+)</text>
        <dbReference type="Rhea" id="RHEA:46608"/>
        <dbReference type="Rhea" id="RHEA-COMP:11060"/>
        <dbReference type="Rhea" id="RHEA-COMP:11605"/>
        <dbReference type="ChEBI" id="CHEBI:15378"/>
        <dbReference type="ChEBI" id="CHEBI:30013"/>
        <dbReference type="ChEBI" id="CHEBI:30616"/>
        <dbReference type="ChEBI" id="CHEBI:61977"/>
        <dbReference type="ChEBI" id="CHEBI:456216"/>
        <dbReference type="EC" id="2.7.11.1"/>
    </reaction>
</comment>
<dbReference type="EMBL" id="KN846969">
    <property type="protein sequence ID" value="KIW85314.1"/>
    <property type="molecule type" value="Genomic_DNA"/>
</dbReference>
<accession>A0A0D2HLF0</accession>
<dbReference type="Proteomes" id="UP000053029">
    <property type="component" value="Unassembled WGS sequence"/>
</dbReference>
<evidence type="ECO:0000256" key="10">
    <source>
        <dbReference type="RuleBase" id="RU000304"/>
    </source>
</evidence>
<dbReference type="PANTHER" id="PTHR47634:SF9">
    <property type="entry name" value="PROTEIN KINASE DOMAIN-CONTAINING PROTEIN-RELATED"/>
    <property type="match status" value="1"/>
</dbReference>
<reference evidence="12 13" key="1">
    <citation type="submission" date="2015-01" db="EMBL/GenBank/DDBJ databases">
        <title>The Genome Sequence of Fonsecaea pedrosoi CBS 271.37.</title>
        <authorList>
            <consortium name="The Broad Institute Genomics Platform"/>
            <person name="Cuomo C."/>
            <person name="de Hoog S."/>
            <person name="Gorbushina A."/>
            <person name="Stielow B."/>
            <person name="Teixiera M."/>
            <person name="Abouelleil A."/>
            <person name="Chapman S.B."/>
            <person name="Priest M."/>
            <person name="Young S.K."/>
            <person name="Wortman J."/>
            <person name="Nusbaum C."/>
            <person name="Birren B."/>
        </authorList>
    </citation>
    <scope>NUCLEOTIDE SEQUENCE [LARGE SCALE GENOMIC DNA]</scope>
    <source>
        <strain evidence="12 13">CBS 271.37</strain>
    </source>
</reference>
<dbReference type="GO" id="GO:0005634">
    <property type="term" value="C:nucleus"/>
    <property type="evidence" value="ECO:0007669"/>
    <property type="project" value="TreeGrafter"/>
</dbReference>
<keyword evidence="4 9" id="KW-0547">Nucleotide-binding</keyword>
<feature type="domain" description="Protein kinase" evidence="11">
    <location>
        <begin position="76"/>
        <end position="368"/>
    </location>
</feature>
<evidence type="ECO:0000256" key="7">
    <source>
        <dbReference type="ARBA" id="ARBA00047899"/>
    </source>
</evidence>
<evidence type="ECO:0000313" key="13">
    <source>
        <dbReference type="Proteomes" id="UP000053029"/>
    </source>
</evidence>
<evidence type="ECO:0000256" key="5">
    <source>
        <dbReference type="ARBA" id="ARBA00022777"/>
    </source>
</evidence>
<keyword evidence="5" id="KW-0418">Kinase</keyword>
<gene>
    <name evidence="12" type="ORF">Z517_00704</name>
</gene>
<evidence type="ECO:0000259" key="11">
    <source>
        <dbReference type="PROSITE" id="PS50011"/>
    </source>
</evidence>
<feature type="binding site" evidence="9">
    <location>
        <position position="105"/>
    </location>
    <ligand>
        <name>ATP</name>
        <dbReference type="ChEBI" id="CHEBI:30616"/>
    </ligand>
</feature>
<dbReference type="InterPro" id="IPR051334">
    <property type="entry name" value="SRPK"/>
</dbReference>
<dbReference type="Pfam" id="PF00069">
    <property type="entry name" value="Pkinase"/>
    <property type="match status" value="1"/>
</dbReference>
<dbReference type="GeneID" id="25300194"/>
<keyword evidence="3" id="KW-0808">Transferase</keyword>